<organism evidence="3 4">
    <name type="scientific">Salinispira pacifica</name>
    <dbReference type="NCBI Taxonomy" id="1307761"/>
    <lineage>
        <taxon>Bacteria</taxon>
        <taxon>Pseudomonadati</taxon>
        <taxon>Spirochaetota</taxon>
        <taxon>Spirochaetia</taxon>
        <taxon>Spirochaetales</taxon>
        <taxon>Spirochaetaceae</taxon>
        <taxon>Salinispira</taxon>
    </lineage>
</organism>
<protein>
    <recommendedName>
        <fullName evidence="5">IPT/TIG domain-containing protein</fullName>
    </recommendedName>
</protein>
<dbReference type="RefSeq" id="WP_024267136.1">
    <property type="nucleotide sequence ID" value="NC_023035.1"/>
</dbReference>
<gene>
    <name evidence="3" type="ORF">L21SP2_0783</name>
</gene>
<sequence>MKSSRKKLLVFSGIAAVLILFAVNLFFFLRKPHLVSIDPYQARSGDIVVLSGRFLGRPDPGNSLNVGGQRITSSYILEWERDRISFRIPEGLSSGDVIVELPQGRSNPLLFTNVDSIPVPADSRDEPELQAALAEEADESLWLVSVRGIDFGELRSARWFWDDTPLPRSRIVFIREGEEESRFPSAGQNARTEAHVVGIHLPVYEYFPSFLPEDEDGEGVSTQEIRRSLMEIQNEVSRRLSFALDSRFSSAREGQPGGETQPDNSVSLFQIRKGNSLWENLLYSRRENLPDNSSGDDIPLYSLSLSIDIPQPTANESPSGHQPGAPEYILTLPLPEITNPGYELRGNFRGYLQALPSPEQIPAFRLLPGSMSERRNEGNLTLQVYGRPLQPAAPPPGLLYGSDDFSQAGVFRPVYEDYLAVSGQPLLDPDLRQELQASIAARQGALPLARGMYEWISLQDISGIEGIGIFIDELRRLGIPARERWGYVRRPEASGEIDPGEGFNSSTQRPGRDAAAVGPGRASASDAPVRSGGFSVTSWAEFFLPRWGWVPVYRESLENDAPFASTAAEYLPVPLDQPFPRLETINPGKAPARLATRLIDRH</sequence>
<dbReference type="AlphaFoldDB" id="V5WEZ6"/>
<evidence type="ECO:0000256" key="2">
    <source>
        <dbReference type="SAM" id="Phobius"/>
    </source>
</evidence>
<feature type="region of interest" description="Disordered" evidence="1">
    <location>
        <begin position="496"/>
        <end position="527"/>
    </location>
</feature>
<dbReference type="eggNOG" id="COG1305">
    <property type="taxonomic scope" value="Bacteria"/>
</dbReference>
<dbReference type="InterPro" id="IPR013783">
    <property type="entry name" value="Ig-like_fold"/>
</dbReference>
<keyword evidence="2" id="KW-0812">Transmembrane</keyword>
<reference evidence="3 4" key="1">
    <citation type="journal article" date="2015" name="Stand. Genomic Sci.">
        <title>Complete genome sequence and description of Salinispira pacifica gen. nov., sp. nov., a novel spirochaete isolated form a hypersaline microbial mat.</title>
        <authorList>
            <person name="Ben Hania W."/>
            <person name="Joseph M."/>
            <person name="Schumann P."/>
            <person name="Bunk B."/>
            <person name="Fiebig A."/>
            <person name="Sproer C."/>
            <person name="Klenk H.P."/>
            <person name="Fardeau M.L."/>
            <person name="Spring S."/>
        </authorList>
    </citation>
    <scope>NUCLEOTIDE SEQUENCE [LARGE SCALE GENOMIC DNA]</scope>
    <source>
        <strain evidence="3 4">L21-RPul-D2</strain>
    </source>
</reference>
<evidence type="ECO:0008006" key="5">
    <source>
        <dbReference type="Google" id="ProtNLM"/>
    </source>
</evidence>
<dbReference type="SUPFAM" id="SSF54001">
    <property type="entry name" value="Cysteine proteinases"/>
    <property type="match status" value="1"/>
</dbReference>
<dbReference type="OrthoDB" id="9787782at2"/>
<keyword evidence="2" id="KW-1133">Transmembrane helix</keyword>
<dbReference type="Gene3D" id="2.60.40.10">
    <property type="entry name" value="Immunoglobulins"/>
    <property type="match status" value="1"/>
</dbReference>
<dbReference type="InterPro" id="IPR038765">
    <property type="entry name" value="Papain-like_cys_pep_sf"/>
</dbReference>
<dbReference type="InterPro" id="IPR014756">
    <property type="entry name" value="Ig_E-set"/>
</dbReference>
<feature type="transmembrane region" description="Helical" evidence="2">
    <location>
        <begin position="7"/>
        <end position="29"/>
    </location>
</feature>
<keyword evidence="2" id="KW-0472">Membrane</keyword>
<name>V5WEZ6_9SPIO</name>
<dbReference type="SUPFAM" id="SSF81296">
    <property type="entry name" value="E set domains"/>
    <property type="match status" value="1"/>
</dbReference>
<proteinExistence type="predicted"/>
<keyword evidence="4" id="KW-1185">Reference proteome</keyword>
<evidence type="ECO:0000256" key="1">
    <source>
        <dbReference type="SAM" id="MobiDB-lite"/>
    </source>
</evidence>
<dbReference type="KEGG" id="slr:L21SP2_0783"/>
<evidence type="ECO:0000313" key="4">
    <source>
        <dbReference type="Proteomes" id="UP000018680"/>
    </source>
</evidence>
<accession>V5WEZ6</accession>
<dbReference type="Proteomes" id="UP000018680">
    <property type="component" value="Chromosome"/>
</dbReference>
<dbReference type="STRING" id="1307761.L21SP2_0783"/>
<dbReference type="EMBL" id="CP006939">
    <property type="protein sequence ID" value="AHC14205.1"/>
    <property type="molecule type" value="Genomic_DNA"/>
</dbReference>
<dbReference type="HOGENOM" id="CLU_453332_0_0_12"/>
<evidence type="ECO:0000313" key="3">
    <source>
        <dbReference type="EMBL" id="AHC14205.1"/>
    </source>
</evidence>